<comment type="similarity">
    <text evidence="2">Belongs to the type IB topoisomerase family.</text>
</comment>
<protein>
    <recommendedName>
        <fullName evidence="3">DNA topoisomerase</fullName>
        <ecNumber evidence="3">5.6.2.1</ecNumber>
    </recommendedName>
</protein>
<dbReference type="Gene3D" id="3.30.66.10">
    <property type="entry name" value="DNA topoisomerase I domain"/>
    <property type="match status" value="1"/>
</dbReference>
<dbReference type="RefSeq" id="WP_244636705.1">
    <property type="nucleotide sequence ID" value="NZ_BMZO01000006.1"/>
</dbReference>
<evidence type="ECO:0000259" key="7">
    <source>
        <dbReference type="Pfam" id="PF01028"/>
    </source>
</evidence>
<dbReference type="InterPro" id="IPR013500">
    <property type="entry name" value="TopoI_cat_euk"/>
</dbReference>
<dbReference type="Pfam" id="PF01028">
    <property type="entry name" value="Topoisom_I"/>
    <property type="match status" value="1"/>
</dbReference>
<evidence type="ECO:0000256" key="3">
    <source>
        <dbReference type="ARBA" id="ARBA00012891"/>
    </source>
</evidence>
<dbReference type="InterPro" id="IPR001631">
    <property type="entry name" value="TopoI"/>
</dbReference>
<feature type="domain" description="DNA topoisomerase IB N-terminal" evidence="8">
    <location>
        <begin position="25"/>
        <end position="73"/>
    </location>
</feature>
<accession>A0A8J3DHY7</accession>
<evidence type="ECO:0000313" key="9">
    <source>
        <dbReference type="EMBL" id="GHC73051.1"/>
    </source>
</evidence>
<dbReference type="PROSITE" id="PS52038">
    <property type="entry name" value="TOPO_IB_2"/>
    <property type="match status" value="1"/>
</dbReference>
<keyword evidence="6" id="KW-0413">Isomerase</keyword>
<keyword evidence="4" id="KW-0799">Topoisomerase</keyword>
<dbReference type="GO" id="GO:0006265">
    <property type="term" value="P:DNA topological change"/>
    <property type="evidence" value="ECO:0007669"/>
    <property type="project" value="InterPro"/>
</dbReference>
<keyword evidence="5" id="KW-0238">DNA-binding</keyword>
<dbReference type="SUPFAM" id="SSF55869">
    <property type="entry name" value="DNA topoisomerase I domain"/>
    <property type="match status" value="1"/>
</dbReference>
<evidence type="ECO:0000313" key="10">
    <source>
        <dbReference type="Proteomes" id="UP000641137"/>
    </source>
</evidence>
<dbReference type="Pfam" id="PF21338">
    <property type="entry name" value="Top1B_N_bact"/>
    <property type="match status" value="1"/>
</dbReference>
<dbReference type="SUPFAM" id="SSF56349">
    <property type="entry name" value="DNA breaking-rejoining enzymes"/>
    <property type="match status" value="1"/>
</dbReference>
<name>A0A8J3DHY7_9HYPH</name>
<evidence type="ECO:0000256" key="1">
    <source>
        <dbReference type="ARBA" id="ARBA00000213"/>
    </source>
</evidence>
<gene>
    <name evidence="9" type="ORF">GCM10010136_21190</name>
</gene>
<sequence>MTAGAGLIYASDSEPGITRKRAGKGFYYLSDKGIRITDEEVLLRLRTLAIPPAWKDVWIAADENAHLQATGRDEKGRKQYRYHPAWTAERGEAKFQNLVPFAHKLATLREAVDADLRKRGPAREKVIASVVWLLDNALIRIGNEIYSKQNKSYGLTTLRSKHVEIEGSRLRFSFPGKSGKQWELKITDRRLAKALRSVQELPGQNLFQYIDEDGERRPLRSQDVNLYIQEVIGPEFSSKHFRTWGATTQAAFLLSEVERPDTVHMRKRVINQVIDKVARQLNNTRAVCRSSYIHPAVIEAFEAGSLGTTIAEMRKRYRKPLKGLELDESIVLRWLEALS</sequence>
<keyword evidence="10" id="KW-1185">Reference proteome</keyword>
<feature type="domain" description="DNA topoisomerase I catalytic core eukaryotic-type" evidence="7">
    <location>
        <begin position="88"/>
        <end position="302"/>
    </location>
</feature>
<reference evidence="9" key="2">
    <citation type="submission" date="2020-09" db="EMBL/GenBank/DDBJ databases">
        <authorList>
            <person name="Sun Q."/>
            <person name="Kim S."/>
        </authorList>
    </citation>
    <scope>NUCLEOTIDE SEQUENCE</scope>
    <source>
        <strain evidence="9">KCTC 42097</strain>
    </source>
</reference>
<dbReference type="EMBL" id="BMZO01000006">
    <property type="protein sequence ID" value="GHC73051.1"/>
    <property type="molecule type" value="Genomic_DNA"/>
</dbReference>
<dbReference type="AlphaFoldDB" id="A0A8J3DHY7"/>
<dbReference type="GO" id="GO:0003917">
    <property type="term" value="F:DNA topoisomerase type I (single strand cut, ATP-independent) activity"/>
    <property type="evidence" value="ECO:0007669"/>
    <property type="project" value="UniProtKB-EC"/>
</dbReference>
<reference evidence="9" key="1">
    <citation type="journal article" date="2014" name="Int. J. Syst. Evol. Microbiol.">
        <title>Complete genome sequence of Corynebacterium casei LMG S-19264T (=DSM 44701T), isolated from a smear-ripened cheese.</title>
        <authorList>
            <consortium name="US DOE Joint Genome Institute (JGI-PGF)"/>
            <person name="Walter F."/>
            <person name="Albersmeier A."/>
            <person name="Kalinowski J."/>
            <person name="Ruckert C."/>
        </authorList>
    </citation>
    <scope>NUCLEOTIDE SEQUENCE</scope>
    <source>
        <strain evidence="9">KCTC 42097</strain>
    </source>
</reference>
<dbReference type="PRINTS" id="PR00416">
    <property type="entry name" value="EUTPISMRASEI"/>
</dbReference>
<dbReference type="InterPro" id="IPR035447">
    <property type="entry name" value="DNA_topo_I_N_sf"/>
</dbReference>
<dbReference type="Gene3D" id="1.10.132.120">
    <property type="match status" value="1"/>
</dbReference>
<comment type="caution">
    <text evidence="9">The sequence shown here is derived from an EMBL/GenBank/DDBJ whole genome shotgun (WGS) entry which is preliminary data.</text>
</comment>
<dbReference type="InterPro" id="IPR011010">
    <property type="entry name" value="DNA_brk_join_enz"/>
</dbReference>
<evidence type="ECO:0000256" key="6">
    <source>
        <dbReference type="ARBA" id="ARBA00023235"/>
    </source>
</evidence>
<evidence type="ECO:0000259" key="8">
    <source>
        <dbReference type="Pfam" id="PF21338"/>
    </source>
</evidence>
<proteinExistence type="inferred from homology"/>
<dbReference type="Gene3D" id="3.90.15.10">
    <property type="entry name" value="Topoisomerase I, Chain A, domain 3"/>
    <property type="match status" value="1"/>
</dbReference>
<dbReference type="InterPro" id="IPR049331">
    <property type="entry name" value="Top1B_N_bact"/>
</dbReference>
<organism evidence="9 10">
    <name type="scientific">Limoniibacter endophyticus</name>
    <dbReference type="NCBI Taxonomy" id="1565040"/>
    <lineage>
        <taxon>Bacteria</taxon>
        <taxon>Pseudomonadati</taxon>
        <taxon>Pseudomonadota</taxon>
        <taxon>Alphaproteobacteria</taxon>
        <taxon>Hyphomicrobiales</taxon>
        <taxon>Bartonellaceae</taxon>
        <taxon>Limoniibacter</taxon>
    </lineage>
</organism>
<dbReference type="InterPro" id="IPR014711">
    <property type="entry name" value="TopoI_cat_a-hlx-sub_euk"/>
</dbReference>
<dbReference type="GO" id="GO:0003677">
    <property type="term" value="F:DNA binding"/>
    <property type="evidence" value="ECO:0007669"/>
    <property type="project" value="UniProtKB-KW"/>
</dbReference>
<dbReference type="Proteomes" id="UP000641137">
    <property type="component" value="Unassembled WGS sequence"/>
</dbReference>
<dbReference type="EC" id="5.6.2.1" evidence="3"/>
<evidence type="ECO:0000256" key="5">
    <source>
        <dbReference type="ARBA" id="ARBA00023125"/>
    </source>
</evidence>
<evidence type="ECO:0000256" key="4">
    <source>
        <dbReference type="ARBA" id="ARBA00023029"/>
    </source>
</evidence>
<comment type="catalytic activity">
    <reaction evidence="1">
        <text>ATP-independent breakage of single-stranded DNA, followed by passage and rejoining.</text>
        <dbReference type="EC" id="5.6.2.1"/>
    </reaction>
</comment>
<evidence type="ECO:0000256" key="2">
    <source>
        <dbReference type="ARBA" id="ARBA00006645"/>
    </source>
</evidence>